<dbReference type="HOGENOM" id="CLU_148158_0_0_1"/>
<organism evidence="1 2">
    <name type="scientific">Laccaria amethystina LaAM-08-1</name>
    <dbReference type="NCBI Taxonomy" id="1095629"/>
    <lineage>
        <taxon>Eukaryota</taxon>
        <taxon>Fungi</taxon>
        <taxon>Dikarya</taxon>
        <taxon>Basidiomycota</taxon>
        <taxon>Agaricomycotina</taxon>
        <taxon>Agaricomycetes</taxon>
        <taxon>Agaricomycetidae</taxon>
        <taxon>Agaricales</taxon>
        <taxon>Agaricineae</taxon>
        <taxon>Hydnangiaceae</taxon>
        <taxon>Laccaria</taxon>
    </lineage>
</organism>
<dbReference type="Proteomes" id="UP000054477">
    <property type="component" value="Unassembled WGS sequence"/>
</dbReference>
<dbReference type="OrthoDB" id="5307922at2759"/>
<dbReference type="EMBL" id="KN838685">
    <property type="protein sequence ID" value="KIJ97753.1"/>
    <property type="molecule type" value="Genomic_DNA"/>
</dbReference>
<accession>A0A0C9X8K7</accession>
<evidence type="ECO:0008006" key="3">
    <source>
        <dbReference type="Google" id="ProtNLM"/>
    </source>
</evidence>
<evidence type="ECO:0000313" key="1">
    <source>
        <dbReference type="EMBL" id="KIJ97753.1"/>
    </source>
</evidence>
<sequence>MSHIRTFQDESVIITPNDFVSSPDGKSFSFTNDHSARVGLNLHGKIGIVQAPNGTLYVANTGLTMQAGKSLVITDYVKTGMKRIKISLILLQDRGMDNLLVDLAGHVWAAALPTHSLSPSSTFQSPVHPTRFVSHKHRPKHVLRLKT</sequence>
<name>A0A0C9X8K7_9AGAR</name>
<gene>
    <name evidence="1" type="ORF">K443DRAFT_681314</name>
</gene>
<dbReference type="STRING" id="1095629.A0A0C9X8K7"/>
<protein>
    <recommendedName>
        <fullName evidence="3">SMP-30/Gluconolactonase/LRE-like region domain-containing protein</fullName>
    </recommendedName>
</protein>
<evidence type="ECO:0000313" key="2">
    <source>
        <dbReference type="Proteomes" id="UP000054477"/>
    </source>
</evidence>
<reference evidence="1 2" key="1">
    <citation type="submission" date="2014-04" db="EMBL/GenBank/DDBJ databases">
        <authorList>
            <consortium name="DOE Joint Genome Institute"/>
            <person name="Kuo A."/>
            <person name="Kohler A."/>
            <person name="Nagy L.G."/>
            <person name="Floudas D."/>
            <person name="Copeland A."/>
            <person name="Barry K.W."/>
            <person name="Cichocki N."/>
            <person name="Veneault-Fourrey C."/>
            <person name="LaButti K."/>
            <person name="Lindquist E.A."/>
            <person name="Lipzen A."/>
            <person name="Lundell T."/>
            <person name="Morin E."/>
            <person name="Murat C."/>
            <person name="Sun H."/>
            <person name="Tunlid A."/>
            <person name="Henrissat B."/>
            <person name="Grigoriev I.V."/>
            <person name="Hibbett D.S."/>
            <person name="Martin F."/>
            <person name="Nordberg H.P."/>
            <person name="Cantor M.N."/>
            <person name="Hua S.X."/>
        </authorList>
    </citation>
    <scope>NUCLEOTIDE SEQUENCE [LARGE SCALE GENOMIC DNA]</scope>
    <source>
        <strain evidence="1 2">LaAM-08-1</strain>
    </source>
</reference>
<proteinExistence type="predicted"/>
<dbReference type="AlphaFoldDB" id="A0A0C9X8K7"/>
<keyword evidence="2" id="KW-1185">Reference proteome</keyword>
<reference evidence="2" key="2">
    <citation type="submission" date="2015-01" db="EMBL/GenBank/DDBJ databases">
        <title>Evolutionary Origins and Diversification of the Mycorrhizal Mutualists.</title>
        <authorList>
            <consortium name="DOE Joint Genome Institute"/>
            <consortium name="Mycorrhizal Genomics Consortium"/>
            <person name="Kohler A."/>
            <person name="Kuo A."/>
            <person name="Nagy L.G."/>
            <person name="Floudas D."/>
            <person name="Copeland A."/>
            <person name="Barry K.W."/>
            <person name="Cichocki N."/>
            <person name="Veneault-Fourrey C."/>
            <person name="LaButti K."/>
            <person name="Lindquist E.A."/>
            <person name="Lipzen A."/>
            <person name="Lundell T."/>
            <person name="Morin E."/>
            <person name="Murat C."/>
            <person name="Riley R."/>
            <person name="Ohm R."/>
            <person name="Sun H."/>
            <person name="Tunlid A."/>
            <person name="Henrissat B."/>
            <person name="Grigoriev I.V."/>
            <person name="Hibbett D.S."/>
            <person name="Martin F."/>
        </authorList>
    </citation>
    <scope>NUCLEOTIDE SEQUENCE [LARGE SCALE GENOMIC DNA]</scope>
    <source>
        <strain evidence="2">LaAM-08-1</strain>
    </source>
</reference>